<evidence type="ECO:0000313" key="3">
    <source>
        <dbReference type="Proteomes" id="UP000386847"/>
    </source>
</evidence>
<gene>
    <name evidence="2" type="ORF">Rai3103_07925</name>
</gene>
<keyword evidence="1" id="KW-1133">Transmembrane helix</keyword>
<evidence type="ECO:0000256" key="1">
    <source>
        <dbReference type="SAM" id="Phobius"/>
    </source>
</evidence>
<dbReference type="InterPro" id="IPR050708">
    <property type="entry name" value="T6SS_VgrG/RHS"/>
</dbReference>
<dbReference type="RefSeq" id="WP_153572135.1">
    <property type="nucleotide sequence ID" value="NZ_CP045725.1"/>
</dbReference>
<protein>
    <recommendedName>
        <fullName evidence="4">RHS repeat-associated core domain-containing protein</fullName>
    </recommendedName>
</protein>
<dbReference type="EMBL" id="CP045725">
    <property type="protein sequence ID" value="QGF23605.1"/>
    <property type="molecule type" value="Genomic_DNA"/>
</dbReference>
<dbReference type="Pfam" id="PF05593">
    <property type="entry name" value="RHS_repeat"/>
    <property type="match status" value="1"/>
</dbReference>
<dbReference type="InterPro" id="IPR022385">
    <property type="entry name" value="Rhs_assc_core"/>
</dbReference>
<feature type="transmembrane region" description="Helical" evidence="1">
    <location>
        <begin position="528"/>
        <end position="552"/>
    </location>
</feature>
<keyword evidence="1" id="KW-0472">Membrane</keyword>
<accession>A0A5Q2FG01</accession>
<dbReference type="PANTHER" id="PTHR32305:SF17">
    <property type="entry name" value="TRNA NUCLEASE WAPA"/>
    <property type="match status" value="1"/>
</dbReference>
<dbReference type="PANTHER" id="PTHR32305">
    <property type="match status" value="1"/>
</dbReference>
<reference evidence="2 3" key="1">
    <citation type="submission" date="2019-10" db="EMBL/GenBank/DDBJ databases">
        <title>Genomic analysis of Raineyella sp. CBA3103.</title>
        <authorList>
            <person name="Roh S.W."/>
        </authorList>
    </citation>
    <scope>NUCLEOTIDE SEQUENCE [LARGE SCALE GENOMIC DNA]</scope>
    <source>
        <strain evidence="2 3">CBA3103</strain>
    </source>
</reference>
<dbReference type="KEGG" id="rain:Rai3103_07925"/>
<keyword evidence="1" id="KW-0812">Transmembrane</keyword>
<proteinExistence type="predicted"/>
<dbReference type="Gene3D" id="2.180.10.10">
    <property type="entry name" value="RHS repeat-associated core"/>
    <property type="match status" value="1"/>
</dbReference>
<organism evidence="2 3">
    <name type="scientific">Raineyella fluvialis</name>
    <dbReference type="NCBI Taxonomy" id="2662261"/>
    <lineage>
        <taxon>Bacteria</taxon>
        <taxon>Bacillati</taxon>
        <taxon>Actinomycetota</taxon>
        <taxon>Actinomycetes</taxon>
        <taxon>Propionibacteriales</taxon>
        <taxon>Propionibacteriaceae</taxon>
        <taxon>Raineyella</taxon>
    </lineage>
</organism>
<dbReference type="Proteomes" id="UP000386847">
    <property type="component" value="Chromosome"/>
</dbReference>
<name>A0A5Q2FG01_9ACTN</name>
<dbReference type="AlphaFoldDB" id="A0A5Q2FG01"/>
<dbReference type="InterPro" id="IPR031325">
    <property type="entry name" value="RHS_repeat"/>
</dbReference>
<evidence type="ECO:0008006" key="4">
    <source>
        <dbReference type="Google" id="ProtNLM"/>
    </source>
</evidence>
<dbReference type="NCBIfam" id="TIGR01643">
    <property type="entry name" value="YD_repeat_2x"/>
    <property type="match status" value="2"/>
</dbReference>
<keyword evidence="3" id="KW-1185">Reference proteome</keyword>
<dbReference type="InterPro" id="IPR006530">
    <property type="entry name" value="YD"/>
</dbReference>
<evidence type="ECO:0000313" key="2">
    <source>
        <dbReference type="EMBL" id="QGF23605.1"/>
    </source>
</evidence>
<sequence>MDVHPVRRAGRVTTTVVPSRSENGQTLAGRTITNDYAVNGNPLVIATSDEAGTITVENDLLGRTIKYTDAMGKVTTNTFDTYGKLTSRTSPLGVETFEYDSFDRLTTQKLDTATMASVTYDEFSRIQKVDYPAGLSLSGITRDTLGRENGNTYTLAGGQTLADQVTRYTSGDIKNGTELSAAKSYTYDKAGRLTGATIGGNTFAYGFGAQDASCPVTPGYDAGKEGNRTSLSVNGQATTYCYNNADQLVSSSDPTLTDAQYDSHGNTTGLGDATHRTGFGYDAGDRNTAITSGTTQTLFTRDAQNRIIAREHRQNGATTSLVKYGFTGAGDTPDFLTDAAGTVTQKYLTLPGDVLATIDTGATGADAATYSLPNLHGDVFATINALGALISAFMTGPFGEVLPTPITQPTGAQGVTATPRNTADGTTYGYVGQHEKMTDTDTSPIAGGITQMGARLYIAALGRFLSIDPQEGGTDNNYAYANDPVNQYDLDGNFSWGSAWNATKNFVKDNWQGILVGVAVGAVCGATMGIGCAVVAGALFGAALGGAVYAVSVRGKVTSGGMLRAMTGGAVSGAFTRFGIGRVGGSLSRAVNRRFTKHALERVSERGGSRVHALIARRFGRYEGLRVDDKRRWSYVRSTPYTTVAINSQNKIITYVRKTKKWWRL</sequence>
<dbReference type="NCBIfam" id="TIGR03696">
    <property type="entry name" value="Rhs_assc_core"/>
    <property type="match status" value="1"/>
</dbReference>